<gene>
    <name evidence="7" type="ORF">SCHCODRAFT_232881</name>
</gene>
<dbReference type="PROSITE" id="PS50968">
    <property type="entry name" value="BIOTINYL_LIPOYL"/>
    <property type="match status" value="1"/>
</dbReference>
<evidence type="ECO:0000259" key="6">
    <source>
        <dbReference type="PROSITE" id="PS51826"/>
    </source>
</evidence>
<dbReference type="InterPro" id="IPR011053">
    <property type="entry name" value="Single_hybrid_motif"/>
</dbReference>
<name>D8PTK4_SCHCM</name>
<dbReference type="Gene3D" id="2.40.50.100">
    <property type="match status" value="1"/>
</dbReference>
<dbReference type="Gene3D" id="4.10.320.10">
    <property type="entry name" value="E3-binding domain"/>
    <property type="match status" value="1"/>
</dbReference>
<dbReference type="FunFam" id="2.40.50.100:FF:000010">
    <property type="entry name" value="Acetyltransferase component of pyruvate dehydrogenase complex"/>
    <property type="match status" value="1"/>
</dbReference>
<reference evidence="7 8" key="1">
    <citation type="journal article" date="2010" name="Nat. Biotechnol.">
        <title>Genome sequence of the model mushroom Schizophyllum commune.</title>
        <authorList>
            <person name="Ohm R.A."/>
            <person name="de Jong J.F."/>
            <person name="Lugones L.G."/>
            <person name="Aerts A."/>
            <person name="Kothe E."/>
            <person name="Stajich J.E."/>
            <person name="de Vries R.P."/>
            <person name="Record E."/>
            <person name="Levasseur A."/>
            <person name="Baker S.E."/>
            <person name="Bartholomew K.A."/>
            <person name="Coutinho P.M."/>
            <person name="Erdmann S."/>
            <person name="Fowler T.J."/>
            <person name="Gathman A.C."/>
            <person name="Lombard V."/>
            <person name="Henrissat B."/>
            <person name="Knabe N."/>
            <person name="Kuees U."/>
            <person name="Lilly W.W."/>
            <person name="Lindquist E."/>
            <person name="Lucas S."/>
            <person name="Magnuson J.K."/>
            <person name="Piumi F."/>
            <person name="Raudaskoski M."/>
            <person name="Salamov A."/>
            <person name="Schmutz J."/>
            <person name="Schwarze F.W.M.R."/>
            <person name="vanKuyk P.A."/>
            <person name="Horton J.S."/>
            <person name="Grigoriev I.V."/>
            <person name="Woesten H.A.B."/>
        </authorList>
    </citation>
    <scope>NUCLEOTIDE SEQUENCE [LARGE SCALE GENOMIC DNA]</scope>
    <source>
        <strain evidence="8">H4-8 / FGSC 9210</strain>
    </source>
</reference>
<evidence type="ECO:0000256" key="1">
    <source>
        <dbReference type="ARBA" id="ARBA00007317"/>
    </source>
</evidence>
<dbReference type="PROSITE" id="PS51826">
    <property type="entry name" value="PSBD"/>
    <property type="match status" value="1"/>
</dbReference>
<dbReference type="PANTHER" id="PTHR23151:SF82">
    <property type="entry name" value="PYRUVATE DEHYDROGENASE COMPLEX PROTEIN X COMPONENT, MITOCHONDRIAL"/>
    <property type="match status" value="1"/>
</dbReference>
<dbReference type="InterPro" id="IPR004167">
    <property type="entry name" value="PSBD"/>
</dbReference>
<dbReference type="OrthoDB" id="537444at2759"/>
<dbReference type="EMBL" id="GL377303">
    <property type="protein sequence ID" value="EFJ01327.1"/>
    <property type="molecule type" value="Genomic_DNA"/>
</dbReference>
<keyword evidence="2" id="KW-0450">Lipoyl</keyword>
<evidence type="ECO:0000256" key="3">
    <source>
        <dbReference type="ARBA" id="ARBA00022946"/>
    </source>
</evidence>
<evidence type="ECO:0008006" key="9">
    <source>
        <dbReference type="Google" id="ProtNLM"/>
    </source>
</evidence>
<dbReference type="OMA" id="AITKFAM"/>
<dbReference type="HOGENOM" id="CLU_035825_0_0_1"/>
<evidence type="ECO:0000313" key="7">
    <source>
        <dbReference type="EMBL" id="EFJ01327.1"/>
    </source>
</evidence>
<dbReference type="InterPro" id="IPR045257">
    <property type="entry name" value="E2/Pdx1"/>
</dbReference>
<organism evidence="8">
    <name type="scientific">Schizophyllum commune (strain H4-8 / FGSC 9210)</name>
    <name type="common">Split gill fungus</name>
    <dbReference type="NCBI Taxonomy" id="578458"/>
    <lineage>
        <taxon>Eukaryota</taxon>
        <taxon>Fungi</taxon>
        <taxon>Dikarya</taxon>
        <taxon>Basidiomycota</taxon>
        <taxon>Agaricomycotina</taxon>
        <taxon>Agaricomycetes</taxon>
        <taxon>Agaricomycetidae</taxon>
        <taxon>Agaricales</taxon>
        <taxon>Schizophyllaceae</taxon>
        <taxon>Schizophyllum</taxon>
    </lineage>
</organism>
<sequence>MSSLRLSASARAATSALAARRALHHSAVRAAITSFRMPAMSPTMTEGGVHSWKVKEGDSFSAGDVLLEIETDKATIDVEAQEDGIMGKIIVDDGAKGIPVGKVIALLAEEGDDISNLEPPKEDDAPAPKKEEPSAKSSSASPAPPPSASPSATAPAEPKADAHDYHPPAHDRPLFPSVHRLLAENNITDLSKITGTGKRGMITKGDILTFLGLASGPLGTFTPPESPIPQKIPAAGKEALQKPLDGAEIRRLIVSTMLQSSIKARQAAVPTPVADFDSVIADYLPSKPAPAATTSTPAPPKAKKVDDFLEGLI</sequence>
<evidence type="ECO:0000256" key="2">
    <source>
        <dbReference type="ARBA" id="ARBA00022823"/>
    </source>
</evidence>
<dbReference type="Proteomes" id="UP000007431">
    <property type="component" value="Unassembled WGS sequence"/>
</dbReference>
<dbReference type="Pfam" id="PF00364">
    <property type="entry name" value="Biotin_lipoyl"/>
    <property type="match status" value="1"/>
</dbReference>
<dbReference type="GO" id="GO:0045254">
    <property type="term" value="C:pyruvate dehydrogenase complex"/>
    <property type="evidence" value="ECO:0007669"/>
    <property type="project" value="InterPro"/>
</dbReference>
<feature type="domain" description="Peripheral subunit-binding (PSBD)" evidence="6">
    <location>
        <begin position="173"/>
        <end position="211"/>
    </location>
</feature>
<feature type="compositionally biased region" description="Basic and acidic residues" evidence="4">
    <location>
        <begin position="119"/>
        <end position="134"/>
    </location>
</feature>
<dbReference type="GO" id="GO:0004742">
    <property type="term" value="F:dihydrolipoyllysine-residue acetyltransferase activity"/>
    <property type="evidence" value="ECO:0007669"/>
    <property type="project" value="TreeGrafter"/>
</dbReference>
<dbReference type="AlphaFoldDB" id="D8PTK4"/>
<dbReference type="InterPro" id="IPR003016">
    <property type="entry name" value="2-oxoA_DH_lipoyl-BS"/>
</dbReference>
<dbReference type="GO" id="GO:0006086">
    <property type="term" value="P:pyruvate decarboxylation to acetyl-CoA"/>
    <property type="evidence" value="ECO:0007669"/>
    <property type="project" value="InterPro"/>
</dbReference>
<feature type="domain" description="Lipoyl-binding" evidence="5">
    <location>
        <begin position="32"/>
        <end position="108"/>
    </location>
</feature>
<dbReference type="STRING" id="578458.D8PTK4"/>
<dbReference type="InterPro" id="IPR000089">
    <property type="entry name" value="Biotin_lipoyl"/>
</dbReference>
<dbReference type="PROSITE" id="PS00189">
    <property type="entry name" value="LIPOYL"/>
    <property type="match status" value="1"/>
</dbReference>
<evidence type="ECO:0000313" key="8">
    <source>
        <dbReference type="Proteomes" id="UP000007431"/>
    </source>
</evidence>
<dbReference type="Pfam" id="PF02817">
    <property type="entry name" value="E3_binding"/>
    <property type="match status" value="1"/>
</dbReference>
<dbReference type="InterPro" id="IPR036625">
    <property type="entry name" value="E3-bd_dom_sf"/>
</dbReference>
<dbReference type="RefSeq" id="XP_003036229.1">
    <property type="nucleotide sequence ID" value="XM_003036183.1"/>
</dbReference>
<protein>
    <recommendedName>
        <fullName evidence="9">Single hybrid motif-containing protein</fullName>
    </recommendedName>
</protein>
<dbReference type="CDD" id="cd06849">
    <property type="entry name" value="lipoyl_domain"/>
    <property type="match status" value="1"/>
</dbReference>
<dbReference type="eggNOG" id="KOG0557">
    <property type="taxonomic scope" value="Eukaryota"/>
</dbReference>
<comment type="similarity">
    <text evidence="1">Belongs to the 2-oxoacid dehydrogenase family.</text>
</comment>
<dbReference type="InParanoid" id="D8PTK4"/>
<feature type="region of interest" description="Disordered" evidence="4">
    <location>
        <begin position="114"/>
        <end position="174"/>
    </location>
</feature>
<dbReference type="VEuPathDB" id="FungiDB:SCHCODRAFT_02604675"/>
<dbReference type="PANTHER" id="PTHR23151">
    <property type="entry name" value="DIHYDROLIPOAMIDE ACETYL/SUCCINYL-TRANSFERASE-RELATED"/>
    <property type="match status" value="1"/>
</dbReference>
<evidence type="ECO:0000256" key="4">
    <source>
        <dbReference type="SAM" id="MobiDB-lite"/>
    </source>
</evidence>
<accession>D8PTK4</accession>
<feature type="compositionally biased region" description="Basic and acidic residues" evidence="4">
    <location>
        <begin position="158"/>
        <end position="173"/>
    </location>
</feature>
<dbReference type="KEGG" id="scm:SCHCO_02604675"/>
<dbReference type="SUPFAM" id="SSF51230">
    <property type="entry name" value="Single hybrid motif"/>
    <property type="match status" value="1"/>
</dbReference>
<proteinExistence type="inferred from homology"/>
<evidence type="ECO:0000259" key="5">
    <source>
        <dbReference type="PROSITE" id="PS50968"/>
    </source>
</evidence>
<dbReference type="GeneID" id="9586772"/>
<keyword evidence="8" id="KW-1185">Reference proteome</keyword>
<dbReference type="SUPFAM" id="SSF47005">
    <property type="entry name" value="Peripheral subunit-binding domain of 2-oxo acid dehydrogenase complex"/>
    <property type="match status" value="1"/>
</dbReference>
<keyword evidence="3" id="KW-0809">Transit peptide</keyword>